<organism evidence="2 3">
    <name type="scientific">Mycobacterium intermedium</name>
    <dbReference type="NCBI Taxonomy" id="28445"/>
    <lineage>
        <taxon>Bacteria</taxon>
        <taxon>Bacillati</taxon>
        <taxon>Actinomycetota</taxon>
        <taxon>Actinomycetes</taxon>
        <taxon>Mycobacteriales</taxon>
        <taxon>Mycobacteriaceae</taxon>
        <taxon>Mycobacterium</taxon>
        <taxon>Mycobacterium simiae complex</taxon>
    </lineage>
</organism>
<evidence type="ECO:0000313" key="3">
    <source>
        <dbReference type="Proteomes" id="UP000192739"/>
    </source>
</evidence>
<evidence type="ECO:0000259" key="1">
    <source>
        <dbReference type="Pfam" id="PF00934"/>
    </source>
</evidence>
<dbReference type="Pfam" id="PF00934">
    <property type="entry name" value="PE"/>
    <property type="match status" value="1"/>
</dbReference>
<dbReference type="SUPFAM" id="SSF140459">
    <property type="entry name" value="PE/PPE dimer-like"/>
    <property type="match status" value="1"/>
</dbReference>
<gene>
    <name evidence="2" type="ORF">BST27_01690</name>
</gene>
<keyword evidence="3" id="KW-1185">Reference proteome</keyword>
<dbReference type="InterPro" id="IPR048996">
    <property type="entry name" value="PGRS_rpt"/>
</dbReference>
<name>A0A1T3WC43_MYCIE</name>
<dbReference type="OrthoDB" id="4736227at2"/>
<dbReference type="EMBL" id="MVHT01000003">
    <property type="protein sequence ID" value="ORB10317.1"/>
    <property type="molecule type" value="Genomic_DNA"/>
</dbReference>
<accession>A0A1T3WC43</accession>
<proteinExistence type="predicted"/>
<evidence type="ECO:0000313" key="2">
    <source>
        <dbReference type="EMBL" id="ORB10317.1"/>
    </source>
</evidence>
<dbReference type="Proteomes" id="UP000192739">
    <property type="component" value="Unassembled WGS sequence"/>
</dbReference>
<dbReference type="InterPro" id="IPR038332">
    <property type="entry name" value="PPE_sf"/>
</dbReference>
<dbReference type="AlphaFoldDB" id="A0A1T3WC43"/>
<reference evidence="2 3" key="1">
    <citation type="submission" date="2017-02" db="EMBL/GenBank/DDBJ databases">
        <title>The new phylogeny of genus Mycobacterium.</title>
        <authorList>
            <person name="Tortoli E."/>
            <person name="Trovato A."/>
            <person name="Cirillo D.M."/>
        </authorList>
    </citation>
    <scope>NUCLEOTIDE SEQUENCE [LARGE SCALE GENOMIC DNA]</scope>
    <source>
        <strain evidence="2 3">DSM 44049</strain>
    </source>
</reference>
<feature type="domain" description="PE" evidence="1">
    <location>
        <begin position="4"/>
        <end position="93"/>
    </location>
</feature>
<sequence>MSFVIAPDFVACAVADLANLGEAISAATAAVSRPTSGLLPAAADEISVAIANLFSEQGQAFQALSTQTSTNHVRSTRRLNGGVSQYVGAEAAAASPLNSVLAVTNTPTELLLGRPLIGDGADGTAANPNGGDGGLLYGNGGNGYSDGAAAGWWRRRLGGSDRREGVACGQPWR</sequence>
<dbReference type="Gene3D" id="1.10.287.850">
    <property type="entry name" value="HP0062-like domain"/>
    <property type="match status" value="1"/>
</dbReference>
<dbReference type="Pfam" id="PF21526">
    <property type="entry name" value="PGRS"/>
    <property type="match status" value="1"/>
</dbReference>
<dbReference type="InterPro" id="IPR000084">
    <property type="entry name" value="PE-PGRS_N"/>
</dbReference>
<protein>
    <recommendedName>
        <fullName evidence="1">PE domain-containing protein</fullName>
    </recommendedName>
</protein>
<comment type="caution">
    <text evidence="2">The sequence shown here is derived from an EMBL/GenBank/DDBJ whole genome shotgun (WGS) entry which is preliminary data.</text>
</comment>